<keyword evidence="2" id="KW-1185">Reference proteome</keyword>
<sequence>MPESLRRQALAIKGVPLKASKSFRYLGYIIQTRNNSARGLNSSIAKTKASCMAQFGMVAYLRDAALEGRQLFCKPASLPSVLRKRMWLRKHVKTQVG</sequence>
<comment type="caution">
    <text evidence="1">The sequence shown here is derived from an EMBL/GenBank/DDBJ whole genome shotgun (WGS) entry which is preliminary data.</text>
</comment>
<protein>
    <recommendedName>
        <fullName evidence="3">Reverse transcriptase</fullName>
    </recommendedName>
</protein>
<evidence type="ECO:0008006" key="3">
    <source>
        <dbReference type="Google" id="ProtNLM"/>
    </source>
</evidence>
<evidence type="ECO:0000313" key="2">
    <source>
        <dbReference type="Proteomes" id="UP001162131"/>
    </source>
</evidence>
<reference evidence="1" key="1">
    <citation type="submission" date="2021-09" db="EMBL/GenBank/DDBJ databases">
        <authorList>
            <consortium name="AG Swart"/>
            <person name="Singh M."/>
            <person name="Singh A."/>
            <person name="Seah K."/>
            <person name="Emmerich C."/>
        </authorList>
    </citation>
    <scope>NUCLEOTIDE SEQUENCE</scope>
    <source>
        <strain evidence="1">ATCC30299</strain>
    </source>
</reference>
<evidence type="ECO:0000313" key="1">
    <source>
        <dbReference type="EMBL" id="CAG9333006.1"/>
    </source>
</evidence>
<gene>
    <name evidence="1" type="ORF">BSTOLATCC_MIC57827</name>
</gene>
<organism evidence="1 2">
    <name type="scientific">Blepharisma stoltei</name>
    <dbReference type="NCBI Taxonomy" id="1481888"/>
    <lineage>
        <taxon>Eukaryota</taxon>
        <taxon>Sar</taxon>
        <taxon>Alveolata</taxon>
        <taxon>Ciliophora</taxon>
        <taxon>Postciliodesmatophora</taxon>
        <taxon>Heterotrichea</taxon>
        <taxon>Heterotrichida</taxon>
        <taxon>Blepharismidae</taxon>
        <taxon>Blepharisma</taxon>
    </lineage>
</organism>
<dbReference type="Proteomes" id="UP001162131">
    <property type="component" value="Unassembled WGS sequence"/>
</dbReference>
<dbReference type="EMBL" id="CAJZBQ010000056">
    <property type="protein sequence ID" value="CAG9333006.1"/>
    <property type="molecule type" value="Genomic_DNA"/>
</dbReference>
<proteinExistence type="predicted"/>
<dbReference type="AlphaFoldDB" id="A0AAU9K452"/>
<accession>A0AAU9K452</accession>
<name>A0AAU9K452_9CILI</name>